<gene>
    <name evidence="2" type="ORF">FOZ76_14330</name>
</gene>
<dbReference type="OrthoDB" id="5514845at2"/>
<evidence type="ECO:0000313" key="2">
    <source>
        <dbReference type="EMBL" id="TSH93430.1"/>
    </source>
</evidence>
<dbReference type="PANTHER" id="PTHR34075">
    <property type="entry name" value="BLR3430 PROTEIN"/>
    <property type="match status" value="1"/>
</dbReference>
<feature type="domain" description="ChsH2 C-terminal OB-fold" evidence="1">
    <location>
        <begin position="55"/>
        <end position="113"/>
    </location>
</feature>
<evidence type="ECO:0000313" key="3">
    <source>
        <dbReference type="Proteomes" id="UP000318405"/>
    </source>
</evidence>
<comment type="caution">
    <text evidence="2">The sequence shown here is derived from an EMBL/GenBank/DDBJ whole genome shotgun (WGS) entry which is preliminary data.</text>
</comment>
<dbReference type="InterPro" id="IPR012340">
    <property type="entry name" value="NA-bd_OB-fold"/>
</dbReference>
<dbReference type="AlphaFoldDB" id="A0A556AKM9"/>
<sequence length="131" mass="14760">MTKESKLMNERIAQSPLATYTAHLQRGALAYQYDKERDHAVFFPRVIPENGSVEWRVSQGRGTVYSSTVVFPRGAAPYNVALIDLDEGFRMMSRVECPDPMQVTIGQRVSARIVRAEGEELPLVVFDRVDA</sequence>
<reference evidence="2 3" key="1">
    <citation type="submission" date="2019-07" db="EMBL/GenBank/DDBJ databases">
        <title>Qingshengfaniella alkalisoli gen. nov., sp. nov., isolated from saline soil.</title>
        <authorList>
            <person name="Xu L."/>
            <person name="Huang X.-X."/>
            <person name="Sun J.-Q."/>
        </authorList>
    </citation>
    <scope>NUCLEOTIDE SEQUENCE [LARGE SCALE GENOMIC DNA]</scope>
    <source>
        <strain evidence="2 3">DSM 27279</strain>
    </source>
</reference>
<dbReference type="PANTHER" id="PTHR34075:SF5">
    <property type="entry name" value="BLR3430 PROTEIN"/>
    <property type="match status" value="1"/>
</dbReference>
<name>A0A556AKM9_9BURK</name>
<dbReference type="InterPro" id="IPR052513">
    <property type="entry name" value="Thioester_dehydratase-like"/>
</dbReference>
<dbReference type="SUPFAM" id="SSF50249">
    <property type="entry name" value="Nucleic acid-binding proteins"/>
    <property type="match status" value="1"/>
</dbReference>
<accession>A0A556AKM9</accession>
<protein>
    <submittedName>
        <fullName evidence="2">OB-fold domain-containing protein</fullName>
    </submittedName>
</protein>
<dbReference type="EMBL" id="VLTJ01000028">
    <property type="protein sequence ID" value="TSH93430.1"/>
    <property type="molecule type" value="Genomic_DNA"/>
</dbReference>
<dbReference type="Proteomes" id="UP000318405">
    <property type="component" value="Unassembled WGS sequence"/>
</dbReference>
<organism evidence="2 3">
    <name type="scientific">Verticiella sediminum</name>
    <dbReference type="NCBI Taxonomy" id="1247510"/>
    <lineage>
        <taxon>Bacteria</taxon>
        <taxon>Pseudomonadati</taxon>
        <taxon>Pseudomonadota</taxon>
        <taxon>Betaproteobacteria</taxon>
        <taxon>Burkholderiales</taxon>
        <taxon>Alcaligenaceae</taxon>
        <taxon>Verticiella</taxon>
    </lineage>
</organism>
<keyword evidence="3" id="KW-1185">Reference proteome</keyword>
<proteinExistence type="predicted"/>
<dbReference type="Pfam" id="PF01796">
    <property type="entry name" value="OB_ChsH2_C"/>
    <property type="match status" value="1"/>
</dbReference>
<dbReference type="RefSeq" id="WP_143948949.1">
    <property type="nucleotide sequence ID" value="NZ_BAABMB010000006.1"/>
</dbReference>
<dbReference type="InterPro" id="IPR002878">
    <property type="entry name" value="ChsH2_C"/>
</dbReference>
<evidence type="ECO:0000259" key="1">
    <source>
        <dbReference type="Pfam" id="PF01796"/>
    </source>
</evidence>